<organism evidence="3 6">
    <name type="scientific">Trichobilharzia regenti</name>
    <name type="common">Nasal bird schistosome</name>
    <dbReference type="NCBI Taxonomy" id="157069"/>
    <lineage>
        <taxon>Eukaryota</taxon>
        <taxon>Metazoa</taxon>
        <taxon>Spiralia</taxon>
        <taxon>Lophotrochozoa</taxon>
        <taxon>Platyhelminthes</taxon>
        <taxon>Trematoda</taxon>
        <taxon>Digenea</taxon>
        <taxon>Strigeidida</taxon>
        <taxon>Schistosomatoidea</taxon>
        <taxon>Schistosomatidae</taxon>
        <taxon>Trichobilharzia</taxon>
    </lineage>
</organism>
<evidence type="ECO:0000313" key="4">
    <source>
        <dbReference type="WBParaSite" id="TREG1_102270.1"/>
    </source>
</evidence>
<dbReference type="InterPro" id="IPR026321">
    <property type="entry name" value="CC134"/>
</dbReference>
<sequence length="215" mass="25062">MNLHYHNTVLVLLVNVLVFVSASFNSEHYNQASFRTKREIQLNEISRILKEVPAFQHDAIAGRIFDTIITLLRDSYNTLRLKDVHSEIKDDTLGQTFALTFENTAVLCDLILRFPDAYHSKYDNNDDVSNLLKWSFNLLRESKLMTKSDENILHLTEQELNFIPREENYVNEFSSHQKMIKEKLEADAARKASKTAAKRHKRTKKPRITPVRSEL</sequence>
<dbReference type="WBParaSite" id="TREG1_102270.4">
    <property type="protein sequence ID" value="TREG1_102270.4"/>
    <property type="gene ID" value="TREG1_102270"/>
</dbReference>
<reference evidence="4 5" key="2">
    <citation type="submission" date="2023-11" db="UniProtKB">
        <authorList>
            <consortium name="WormBaseParasite"/>
        </authorList>
    </citation>
    <scope>IDENTIFICATION</scope>
</reference>
<dbReference type="WBParaSite" id="TREG1_102270.2">
    <property type="protein sequence ID" value="TREG1_102270.2"/>
    <property type="gene ID" value="TREG1_102270"/>
</dbReference>
<dbReference type="Proteomes" id="UP000050795">
    <property type="component" value="Unassembled WGS sequence"/>
</dbReference>
<dbReference type="WBParaSite" id="TREG1_102270.3">
    <property type="protein sequence ID" value="TREG1_102270.3"/>
    <property type="gene ID" value="TREG1_102270"/>
</dbReference>
<dbReference type="WBParaSite" id="TREG1_102270.1">
    <property type="protein sequence ID" value="TREG1_102270.1"/>
    <property type="gene ID" value="TREG1_102270"/>
</dbReference>
<dbReference type="PANTHER" id="PTHR14735:SF1">
    <property type="entry name" value="COILED-COIL DOMAIN-CONTAINING PROTEIN 134"/>
    <property type="match status" value="1"/>
</dbReference>
<dbReference type="Pfam" id="PF15002">
    <property type="entry name" value="ERK-JNK_inhib"/>
    <property type="match status" value="1"/>
</dbReference>
<dbReference type="WBParaSite" id="TREG1_102270.5">
    <property type="protein sequence ID" value="TREG1_102270.5"/>
    <property type="gene ID" value="TREG1_102270"/>
</dbReference>
<feature type="chain" id="PRO_5044704806" description="Coiled-coil domain-containing protein 134" evidence="2">
    <location>
        <begin position="23"/>
        <end position="215"/>
    </location>
</feature>
<proteinExistence type="predicted"/>
<feature type="region of interest" description="Disordered" evidence="1">
    <location>
        <begin position="190"/>
        <end position="215"/>
    </location>
</feature>
<dbReference type="PANTHER" id="PTHR14735">
    <property type="entry name" value="COILED-COIL DOMAIN-CONTAINING PROTEIN 134"/>
    <property type="match status" value="1"/>
</dbReference>
<evidence type="ECO:0000256" key="2">
    <source>
        <dbReference type="SAM" id="SignalP"/>
    </source>
</evidence>
<dbReference type="AlphaFoldDB" id="A0AA85IKH9"/>
<feature type="compositionally biased region" description="Basic residues" evidence="1">
    <location>
        <begin position="191"/>
        <end position="207"/>
    </location>
</feature>
<accession>A0AA85IKH9</accession>
<evidence type="ECO:0000313" key="5">
    <source>
        <dbReference type="WBParaSite" id="TREG1_102270.2"/>
    </source>
</evidence>
<evidence type="ECO:0000313" key="6">
    <source>
        <dbReference type="WBParaSite" id="TREG1_102270.4"/>
    </source>
</evidence>
<name>A0AA85IKH9_TRIRE</name>
<evidence type="ECO:0000256" key="1">
    <source>
        <dbReference type="SAM" id="MobiDB-lite"/>
    </source>
</evidence>
<keyword evidence="2" id="KW-0732">Signal</keyword>
<evidence type="ECO:0008006" key="7">
    <source>
        <dbReference type="Google" id="ProtNLM"/>
    </source>
</evidence>
<keyword evidence="3" id="KW-1185">Reference proteome</keyword>
<feature type="signal peptide" evidence="2">
    <location>
        <begin position="1"/>
        <end position="22"/>
    </location>
</feature>
<reference evidence="3" key="1">
    <citation type="submission" date="2022-06" db="EMBL/GenBank/DDBJ databases">
        <authorList>
            <person name="Berger JAMES D."/>
            <person name="Berger JAMES D."/>
        </authorList>
    </citation>
    <scope>NUCLEOTIDE SEQUENCE [LARGE SCALE GENOMIC DNA]</scope>
</reference>
<protein>
    <recommendedName>
        <fullName evidence="7">Coiled-coil domain-containing protein 134</fullName>
    </recommendedName>
</protein>
<evidence type="ECO:0000313" key="3">
    <source>
        <dbReference type="Proteomes" id="UP000050795"/>
    </source>
</evidence>